<keyword evidence="1" id="KW-0472">Membrane</keyword>
<organism evidence="2 3">
    <name type="scientific">Puccinia sorghi</name>
    <dbReference type="NCBI Taxonomy" id="27349"/>
    <lineage>
        <taxon>Eukaryota</taxon>
        <taxon>Fungi</taxon>
        <taxon>Dikarya</taxon>
        <taxon>Basidiomycota</taxon>
        <taxon>Pucciniomycotina</taxon>
        <taxon>Pucciniomycetes</taxon>
        <taxon>Pucciniales</taxon>
        <taxon>Pucciniaceae</taxon>
        <taxon>Puccinia</taxon>
    </lineage>
</organism>
<proteinExistence type="predicted"/>
<evidence type="ECO:0000313" key="3">
    <source>
        <dbReference type="Proteomes" id="UP000037035"/>
    </source>
</evidence>
<feature type="transmembrane region" description="Helical" evidence="1">
    <location>
        <begin position="252"/>
        <end position="277"/>
    </location>
</feature>
<dbReference type="Proteomes" id="UP000037035">
    <property type="component" value="Unassembled WGS sequence"/>
</dbReference>
<name>A0A0L6UIR2_9BASI</name>
<reference evidence="2 3" key="1">
    <citation type="submission" date="2015-08" db="EMBL/GenBank/DDBJ databases">
        <title>Next Generation Sequencing and Analysis of the Genome of Puccinia sorghi L Schw, the Causal Agent of Maize Common Rust.</title>
        <authorList>
            <person name="Rochi L."/>
            <person name="Burguener G."/>
            <person name="Darino M."/>
            <person name="Turjanski A."/>
            <person name="Kreff E."/>
            <person name="Dieguez M.J."/>
            <person name="Sacco F."/>
        </authorList>
    </citation>
    <scope>NUCLEOTIDE SEQUENCE [LARGE SCALE GENOMIC DNA]</scope>
    <source>
        <strain evidence="2 3">RO10H11247</strain>
    </source>
</reference>
<protein>
    <submittedName>
        <fullName evidence="2">Uncharacterized protein</fullName>
    </submittedName>
</protein>
<keyword evidence="1" id="KW-1133">Transmembrane helix</keyword>
<dbReference type="AlphaFoldDB" id="A0A0L6UIR2"/>
<gene>
    <name evidence="2" type="ORF">VP01_567g3</name>
</gene>
<feature type="transmembrane region" description="Helical" evidence="1">
    <location>
        <begin position="63"/>
        <end position="83"/>
    </location>
</feature>
<evidence type="ECO:0000256" key="1">
    <source>
        <dbReference type="SAM" id="Phobius"/>
    </source>
</evidence>
<evidence type="ECO:0000313" key="2">
    <source>
        <dbReference type="EMBL" id="KNZ48424.1"/>
    </source>
</evidence>
<feature type="transmembrane region" description="Helical" evidence="1">
    <location>
        <begin position="89"/>
        <end position="106"/>
    </location>
</feature>
<keyword evidence="1" id="KW-0812">Transmembrane</keyword>
<comment type="caution">
    <text evidence="2">The sequence shown here is derived from an EMBL/GenBank/DDBJ whole genome shotgun (WGS) entry which is preliminary data.</text>
</comment>
<sequence>MKKNGSNGYVNLEKIYVLLKKLALNPLPEENQLAQPLPDGPGNVNQSAQPLADGPGNAMEDDVIHGFLLCSLMLYFLFLYNILLVDCKYLFWFCGYLAAMTFFESRKLHIKNRKKRNMKKKKEIQKREKKDKLEQYGTLSNGSTEALLSFVVCKYMIPPVEGSSRGAFDTTFFMVHGDCFQGFTHSNKKINKKRKHPHNQTTPKLLLGHPRLIKSQKNNAMADKNDHDPFYACDDTTGDHSSDFFFFHVKGFFFSFLFALTRAVCMALAGKCFHITFSNNLFMNFFVTCDDVNLKNQPDVFPKSSCYHSSNMNKWHEATEFIQFSSLMSLGLMFCPEMIITHISYCHHFMTLIFFLYVTMTFQMRIKTWLVSLHQFLNPITLKLCSSSCPTKLLLLTTTGRSGQAPLSWCGKVGFGGGKNFFYIEEFFLKHVSAQHDVISVCISMCQNIPKPHTAQHMCSCTSLMPENSTKIFLIQSSGSLALFPLSLPTSHLLLFFLLT</sequence>
<dbReference type="VEuPathDB" id="FungiDB:VP01_567g3"/>
<feature type="transmembrane region" description="Helical" evidence="1">
    <location>
        <begin position="339"/>
        <end position="358"/>
    </location>
</feature>
<keyword evidence="3" id="KW-1185">Reference proteome</keyword>
<dbReference type="EMBL" id="LAVV01010918">
    <property type="protein sequence ID" value="KNZ48424.1"/>
    <property type="molecule type" value="Genomic_DNA"/>
</dbReference>
<accession>A0A0L6UIR2</accession>